<organism evidence="2 3">
    <name type="scientific">Salmonella phage SP01</name>
    <dbReference type="NCBI Taxonomy" id="1920294"/>
    <lineage>
        <taxon>Viruses</taxon>
        <taxon>Duplodnaviria</taxon>
        <taxon>Heunggongvirae</taxon>
        <taxon>Uroviricota</taxon>
        <taxon>Caudoviricetes</taxon>
        <taxon>Demerecviridae</taxon>
        <taxon>Markadamsvirinae</taxon>
        <taxon>Tequintavirus</taxon>
        <taxon>Tequintavirus SP01</taxon>
    </lineage>
</organism>
<keyword evidence="3" id="KW-1185">Reference proteome</keyword>
<proteinExistence type="predicted"/>
<dbReference type="GeneID" id="54982720"/>
<dbReference type="Pfam" id="PF13455">
    <property type="entry name" value="MUG113"/>
    <property type="match status" value="1"/>
</dbReference>
<dbReference type="InterPro" id="IPR025487">
    <property type="entry name" value="DUF4379"/>
</dbReference>
<name>A0A291NKQ6_9CAUD</name>
<dbReference type="SMART" id="SM00974">
    <property type="entry name" value="T5orf172"/>
    <property type="match status" value="1"/>
</dbReference>
<dbReference type="KEGG" id="vg:54982720"/>
<protein>
    <recommendedName>
        <fullName evidence="1">Bacteriophage T5 Orf172 DNA-binding domain-containing protein</fullName>
    </recommendedName>
</protein>
<dbReference type="Proteomes" id="UP000229926">
    <property type="component" value="Segment"/>
</dbReference>
<reference evidence="2 3" key="1">
    <citation type="submission" date="2016-11" db="EMBL/GenBank/DDBJ databases">
        <title>Isolation and characterization of Siphoviridae bacteriophage capable of lysing multidrug-resistant Salmonella.</title>
        <authorList>
            <person name="Chen Y."/>
            <person name="Song J."/>
            <person name="Wu B."/>
        </authorList>
    </citation>
    <scope>NUCLEOTIDE SEQUENCE [LARGE SCALE GENOMIC DNA]</scope>
</reference>
<evidence type="ECO:0000313" key="2">
    <source>
        <dbReference type="EMBL" id="ATI99413.1"/>
    </source>
</evidence>
<evidence type="ECO:0000259" key="1">
    <source>
        <dbReference type="SMART" id="SM00974"/>
    </source>
</evidence>
<dbReference type="InterPro" id="IPR018306">
    <property type="entry name" value="Phage_T5_Orf172_DNA-bd"/>
</dbReference>
<dbReference type="Pfam" id="PF14311">
    <property type="entry name" value="DUF4379"/>
    <property type="match status" value="1"/>
</dbReference>
<evidence type="ECO:0000313" key="3">
    <source>
        <dbReference type="Proteomes" id="UP000229926"/>
    </source>
</evidence>
<feature type="domain" description="Bacteriophage T5 Orf172 DNA-binding" evidence="1">
    <location>
        <begin position="127"/>
        <end position="212"/>
    </location>
</feature>
<dbReference type="RefSeq" id="YP_009792514.1">
    <property type="nucleotide sequence ID" value="NC_047859.1"/>
</dbReference>
<accession>A0A291NKQ6</accession>
<dbReference type="EMBL" id="KY114934">
    <property type="protein sequence ID" value="ATI99413.1"/>
    <property type="molecule type" value="Genomic_DNA"/>
</dbReference>
<sequence length="221" mass="25087">MKKLTAKQINKELESRGFSIVSEWVNIRTPAMFKCLKGHQWKAYLNNIRKGSGCPHCSNKAKLTVEQINQQLASMGIKLVSPYINSRSQAEFECVEGHRWASSVDKIKNARRSCPICAATSYLYLFYSPQLGTKIGTSKNPDRRLQEIKKDSNLVDLSIHGVYSYEGSAYTLENKAHQFFSSMQIFTESIFDGSTEFFSIQPEEAEEYLLSQGAIKCQEIM</sequence>